<evidence type="ECO:0000256" key="3">
    <source>
        <dbReference type="SAM" id="SignalP"/>
    </source>
</evidence>
<evidence type="ECO:0000256" key="1">
    <source>
        <dbReference type="ARBA" id="ARBA00022669"/>
    </source>
</evidence>
<reference evidence="5" key="1">
    <citation type="journal article" date="2020" name="Stud. Mycol.">
        <title>101 Dothideomycetes genomes: a test case for predicting lifestyles and emergence of pathogens.</title>
        <authorList>
            <person name="Haridas S."/>
            <person name="Albert R."/>
            <person name="Binder M."/>
            <person name="Bloem J."/>
            <person name="Labutti K."/>
            <person name="Salamov A."/>
            <person name="Andreopoulos B."/>
            <person name="Baker S."/>
            <person name="Barry K."/>
            <person name="Bills G."/>
            <person name="Bluhm B."/>
            <person name="Cannon C."/>
            <person name="Castanera R."/>
            <person name="Culley D."/>
            <person name="Daum C."/>
            <person name="Ezra D."/>
            <person name="Gonzalez J."/>
            <person name="Henrissat B."/>
            <person name="Kuo A."/>
            <person name="Liang C."/>
            <person name="Lipzen A."/>
            <person name="Lutzoni F."/>
            <person name="Magnuson J."/>
            <person name="Mondo S."/>
            <person name="Nolan M."/>
            <person name="Ohm R."/>
            <person name="Pangilinan J."/>
            <person name="Park H.-J."/>
            <person name="Ramirez L."/>
            <person name="Alfaro M."/>
            <person name="Sun H."/>
            <person name="Tritt A."/>
            <person name="Yoshinaga Y."/>
            <person name="Zwiers L.-H."/>
            <person name="Turgeon B."/>
            <person name="Goodwin S."/>
            <person name="Spatafora J."/>
            <person name="Crous P."/>
            <person name="Grigoriev I."/>
        </authorList>
    </citation>
    <scope>NUCLEOTIDE SEQUENCE</scope>
    <source>
        <strain evidence="5">CBS 113818</strain>
    </source>
</reference>
<feature type="chain" id="PRO_5025399740" description="LysM domain-containing protein" evidence="3">
    <location>
        <begin position="24"/>
        <end position="456"/>
    </location>
</feature>
<feature type="domain" description="LysM" evidence="4">
    <location>
        <begin position="215"/>
        <end position="261"/>
    </location>
</feature>
<dbReference type="PANTHER" id="PTHR34997:SF16">
    <property type="entry name" value="LYSM DOMAIN-CONTAINING PROTEIN"/>
    <property type="match status" value="1"/>
</dbReference>
<evidence type="ECO:0000259" key="4">
    <source>
        <dbReference type="PROSITE" id="PS51782"/>
    </source>
</evidence>
<evidence type="ECO:0000313" key="5">
    <source>
        <dbReference type="EMBL" id="KAF2820810.1"/>
    </source>
</evidence>
<dbReference type="InterPro" id="IPR052210">
    <property type="entry name" value="LysM1-like"/>
</dbReference>
<gene>
    <name evidence="5" type="ORF">CC86DRAFT_360066</name>
</gene>
<dbReference type="Gene3D" id="3.10.350.10">
    <property type="entry name" value="LysM domain"/>
    <property type="match status" value="3"/>
</dbReference>
<dbReference type="OrthoDB" id="5985073at2759"/>
<dbReference type="InterPro" id="IPR018392">
    <property type="entry name" value="LysM"/>
</dbReference>
<evidence type="ECO:0000313" key="6">
    <source>
        <dbReference type="Proteomes" id="UP000799424"/>
    </source>
</evidence>
<protein>
    <recommendedName>
        <fullName evidence="4">LysM domain-containing protein</fullName>
    </recommendedName>
</protein>
<accession>A0A6A6ZIF5</accession>
<proteinExistence type="predicted"/>
<dbReference type="Proteomes" id="UP000799424">
    <property type="component" value="Unassembled WGS sequence"/>
</dbReference>
<organism evidence="5 6">
    <name type="scientific">Ophiobolus disseminans</name>
    <dbReference type="NCBI Taxonomy" id="1469910"/>
    <lineage>
        <taxon>Eukaryota</taxon>
        <taxon>Fungi</taxon>
        <taxon>Dikarya</taxon>
        <taxon>Ascomycota</taxon>
        <taxon>Pezizomycotina</taxon>
        <taxon>Dothideomycetes</taxon>
        <taxon>Pleosporomycetidae</taxon>
        <taxon>Pleosporales</taxon>
        <taxon>Pleosporineae</taxon>
        <taxon>Phaeosphaeriaceae</taxon>
        <taxon>Ophiobolus</taxon>
    </lineage>
</organism>
<dbReference type="InterPro" id="IPR036779">
    <property type="entry name" value="LysM_dom_sf"/>
</dbReference>
<dbReference type="PROSITE" id="PS51782">
    <property type="entry name" value="LYSM"/>
    <property type="match status" value="1"/>
</dbReference>
<sequence>MVRLTGSTVILVGLIQGSRLVNAQFTIYDSSTLIDDSLGEDCRAALTATFDCSPVVQTFQELSYRGDLDVALTDSICTQDCLSSLKSWFDSVAVKCAGKSVSEGVPTRYGGYMWAGYNETCVKDPRPPRAYCNNVIANFTVVNSIEQTPRTELCHTCQARRLAVMQASQYSVYDESYKRQLEYIYTTCGTKGPIEIPPPLDKPEPVVAPYCLTNKRYTTKQGDTCQSISDSKSVSSAALYMGNQDLVKNCADVKPGVSICLPMTCLTYILQPTDTCFKVEKSLGLEYGLVQRYNSWLDIACTNLQSATDYYGKIICVSPQGGAFVNPTKPVVPNPTPVPADGHTKAKIPPPEGASVAEGTTMECGKWHVVVSGDLCVTICLANGIDTLLFHEVNPSLAAGDGCDTSLKEKTALCAGPTYQWKNPPPPAGTVIESGIPAASTVSVESGRPASSTISR</sequence>
<keyword evidence="1" id="KW-0147">Chitin-binding</keyword>
<keyword evidence="2" id="KW-0843">Virulence</keyword>
<dbReference type="Pfam" id="PF01476">
    <property type="entry name" value="LysM"/>
    <property type="match status" value="1"/>
</dbReference>
<dbReference type="GO" id="GO:0008061">
    <property type="term" value="F:chitin binding"/>
    <property type="evidence" value="ECO:0007669"/>
    <property type="project" value="UniProtKB-KW"/>
</dbReference>
<evidence type="ECO:0000256" key="2">
    <source>
        <dbReference type="ARBA" id="ARBA00023026"/>
    </source>
</evidence>
<name>A0A6A6ZIF5_9PLEO</name>
<dbReference type="EMBL" id="MU006239">
    <property type="protein sequence ID" value="KAF2820810.1"/>
    <property type="molecule type" value="Genomic_DNA"/>
</dbReference>
<keyword evidence="6" id="KW-1185">Reference proteome</keyword>
<keyword evidence="3" id="KW-0732">Signal</keyword>
<dbReference type="PANTHER" id="PTHR34997">
    <property type="entry name" value="AM15"/>
    <property type="match status" value="1"/>
</dbReference>
<feature type="signal peptide" evidence="3">
    <location>
        <begin position="1"/>
        <end position="23"/>
    </location>
</feature>
<dbReference type="AlphaFoldDB" id="A0A6A6ZIF5"/>